<dbReference type="InParanoid" id="G2XY69"/>
<reference evidence="2" key="1">
    <citation type="journal article" date="2011" name="PLoS Genet.">
        <title>Genomic analysis of the necrotrophic fungal pathogens Sclerotinia sclerotiorum and Botrytis cinerea.</title>
        <authorList>
            <person name="Amselem J."/>
            <person name="Cuomo C.A."/>
            <person name="van Kan J.A."/>
            <person name="Viaud M."/>
            <person name="Benito E.P."/>
            <person name="Couloux A."/>
            <person name="Coutinho P.M."/>
            <person name="de Vries R.P."/>
            <person name="Dyer P.S."/>
            <person name="Fillinger S."/>
            <person name="Fournier E."/>
            <person name="Gout L."/>
            <person name="Hahn M."/>
            <person name="Kohn L."/>
            <person name="Lapalu N."/>
            <person name="Plummer K.M."/>
            <person name="Pradier J.M."/>
            <person name="Quevillon E."/>
            <person name="Sharon A."/>
            <person name="Simon A."/>
            <person name="ten Have A."/>
            <person name="Tudzynski B."/>
            <person name="Tudzynski P."/>
            <person name="Wincker P."/>
            <person name="Andrew M."/>
            <person name="Anthouard V."/>
            <person name="Beever R.E."/>
            <person name="Beffa R."/>
            <person name="Benoit I."/>
            <person name="Bouzid O."/>
            <person name="Brault B."/>
            <person name="Chen Z."/>
            <person name="Choquer M."/>
            <person name="Collemare J."/>
            <person name="Cotton P."/>
            <person name="Danchin E.G."/>
            <person name="Da Silva C."/>
            <person name="Gautier A."/>
            <person name="Giraud C."/>
            <person name="Giraud T."/>
            <person name="Gonzalez C."/>
            <person name="Grossetete S."/>
            <person name="Guldener U."/>
            <person name="Henrissat B."/>
            <person name="Howlett B.J."/>
            <person name="Kodira C."/>
            <person name="Kretschmer M."/>
            <person name="Lappartient A."/>
            <person name="Leroch M."/>
            <person name="Levis C."/>
            <person name="Mauceli E."/>
            <person name="Neuveglise C."/>
            <person name="Oeser B."/>
            <person name="Pearson M."/>
            <person name="Poulain J."/>
            <person name="Poussereau N."/>
            <person name="Quesneville H."/>
            <person name="Rascle C."/>
            <person name="Schumacher J."/>
            <person name="Segurens B."/>
            <person name="Sexton A."/>
            <person name="Silva E."/>
            <person name="Sirven C."/>
            <person name="Soanes D.M."/>
            <person name="Talbot N.J."/>
            <person name="Templeton M."/>
            <person name="Yandava C."/>
            <person name="Yarden O."/>
            <person name="Zeng Q."/>
            <person name="Rollins J.A."/>
            <person name="Lebrun M.H."/>
            <person name="Dickman M."/>
        </authorList>
    </citation>
    <scope>NUCLEOTIDE SEQUENCE [LARGE SCALE GENOMIC DNA]</scope>
    <source>
        <strain evidence="2">T4</strain>
    </source>
</reference>
<evidence type="ECO:0000313" key="2">
    <source>
        <dbReference type="Proteomes" id="UP000008177"/>
    </source>
</evidence>
<evidence type="ECO:0000313" key="1">
    <source>
        <dbReference type="EMBL" id="CCD45406.1"/>
    </source>
</evidence>
<organism evidence="1 2">
    <name type="scientific">Botryotinia fuckeliana (strain T4)</name>
    <name type="common">Noble rot fungus</name>
    <name type="synonym">Botrytis cinerea</name>
    <dbReference type="NCBI Taxonomy" id="999810"/>
    <lineage>
        <taxon>Eukaryota</taxon>
        <taxon>Fungi</taxon>
        <taxon>Dikarya</taxon>
        <taxon>Ascomycota</taxon>
        <taxon>Pezizomycotina</taxon>
        <taxon>Leotiomycetes</taxon>
        <taxon>Helotiales</taxon>
        <taxon>Sclerotiniaceae</taxon>
        <taxon>Botrytis</taxon>
    </lineage>
</organism>
<protein>
    <submittedName>
        <fullName evidence="1">Uncharacterized protein</fullName>
    </submittedName>
</protein>
<dbReference type="EMBL" id="FQ790278">
    <property type="protein sequence ID" value="CCD45406.1"/>
    <property type="molecule type" value="Genomic_DNA"/>
</dbReference>
<sequence length="86" mass="10053">MGDRLKKRRRFRGNLWVRFQYILHYRETLGRNSARADLDIINTNPKIVFAVSIDRYCTETIALSAKHARVTDCLSRCRPIVSLAMI</sequence>
<dbReference type="HOGENOM" id="CLU_2497611_0_0_1"/>
<dbReference type="Proteomes" id="UP000008177">
    <property type="component" value="Unplaced contigs"/>
</dbReference>
<proteinExistence type="predicted"/>
<gene>
    <name evidence="1" type="ORF">BofuT4_uP044240.1</name>
</gene>
<dbReference type="AlphaFoldDB" id="G2XY69"/>
<name>G2XY69_BOTF4</name>
<accession>G2XY69</accession>